<dbReference type="STRING" id="660122.C7ZHJ7"/>
<dbReference type="GO" id="GO:0033494">
    <property type="term" value="P:ferulate metabolic process"/>
    <property type="evidence" value="ECO:0007669"/>
    <property type="project" value="TreeGrafter"/>
</dbReference>
<dbReference type="InParanoid" id="C7ZHJ7"/>
<reference evidence="3 4" key="1">
    <citation type="journal article" date="2009" name="PLoS Genet.">
        <title>The genome of Nectria haematococca: contribution of supernumerary chromosomes to gene expansion.</title>
        <authorList>
            <person name="Coleman J.J."/>
            <person name="Rounsley S.D."/>
            <person name="Rodriguez-Carres M."/>
            <person name="Kuo A."/>
            <person name="Wasmann C.C."/>
            <person name="Grimwood J."/>
            <person name="Schmutz J."/>
            <person name="Taga M."/>
            <person name="White G.J."/>
            <person name="Zhou S."/>
            <person name="Schwartz D.C."/>
            <person name="Freitag M."/>
            <person name="Ma L.J."/>
            <person name="Danchin E.G."/>
            <person name="Henrissat B."/>
            <person name="Coutinho P.M."/>
            <person name="Nelson D.R."/>
            <person name="Straney D."/>
            <person name="Napoli C.A."/>
            <person name="Barker B.M."/>
            <person name="Gribskov M."/>
            <person name="Rep M."/>
            <person name="Kroken S."/>
            <person name="Molnar I."/>
            <person name="Rensing C."/>
            <person name="Kennell J.C."/>
            <person name="Zamora J."/>
            <person name="Farman M.L."/>
            <person name="Selker E.U."/>
            <person name="Salamov A."/>
            <person name="Shapiro H."/>
            <person name="Pangilinan J."/>
            <person name="Lindquist E."/>
            <person name="Lamers C."/>
            <person name="Grigoriev I.V."/>
            <person name="Geiser D.M."/>
            <person name="Covert S.F."/>
            <person name="Temporini E."/>
            <person name="Vanetten H.D."/>
        </authorList>
    </citation>
    <scope>NUCLEOTIDE SEQUENCE [LARGE SCALE GENOMIC DNA]</scope>
    <source>
        <strain evidence="4">ATCC MYA-4622 / CBS 123669 / FGSC 9596 / NRRL 45880 / 77-13-4</strain>
    </source>
</reference>
<evidence type="ECO:0000259" key="2">
    <source>
        <dbReference type="Pfam" id="PF20696"/>
    </source>
</evidence>
<dbReference type="Pfam" id="PF01977">
    <property type="entry name" value="UbiD"/>
    <property type="match status" value="1"/>
</dbReference>
<dbReference type="EMBL" id="GG698928">
    <property type="protein sequence ID" value="EEU36480.1"/>
    <property type="molecule type" value="Genomic_DNA"/>
</dbReference>
<dbReference type="PANTHER" id="PTHR30108:SF17">
    <property type="entry name" value="FERULIC ACID DECARBOXYLASE 1"/>
    <property type="match status" value="1"/>
</dbReference>
<dbReference type="Pfam" id="PF20696">
    <property type="entry name" value="UbiD_C"/>
    <property type="match status" value="1"/>
</dbReference>
<dbReference type="Proteomes" id="UP000005206">
    <property type="component" value="Chromosome 6"/>
</dbReference>
<organism evidence="3 4">
    <name type="scientific">Fusarium vanettenii (strain ATCC MYA-4622 / CBS 123669 / FGSC 9596 / NRRL 45880 / 77-13-4)</name>
    <name type="common">Fusarium solani subsp. pisi</name>
    <dbReference type="NCBI Taxonomy" id="660122"/>
    <lineage>
        <taxon>Eukaryota</taxon>
        <taxon>Fungi</taxon>
        <taxon>Dikarya</taxon>
        <taxon>Ascomycota</taxon>
        <taxon>Pezizomycotina</taxon>
        <taxon>Sordariomycetes</taxon>
        <taxon>Hypocreomycetidae</taxon>
        <taxon>Hypocreales</taxon>
        <taxon>Nectriaceae</taxon>
        <taxon>Fusarium</taxon>
        <taxon>Fusarium solani species complex</taxon>
        <taxon>Fusarium vanettenii</taxon>
    </lineage>
</organism>
<proteinExistence type="predicted"/>
<feature type="domain" description="3-octaprenyl-4-hydroxybenzoate carboxy-lyase-like Rift-related" evidence="1">
    <location>
        <begin position="1"/>
        <end position="91"/>
    </location>
</feature>
<protein>
    <submittedName>
        <fullName evidence="3">Uncharacterized protein</fullName>
    </submittedName>
</protein>
<dbReference type="RefSeq" id="XP_003042193.1">
    <property type="nucleotide sequence ID" value="XM_003042147.1"/>
</dbReference>
<dbReference type="InterPro" id="IPR002830">
    <property type="entry name" value="UbiD"/>
</dbReference>
<dbReference type="GeneID" id="9669374"/>
<dbReference type="SUPFAM" id="SSF50475">
    <property type="entry name" value="FMN-binding split barrel"/>
    <property type="match status" value="1"/>
</dbReference>
<keyword evidence="4" id="KW-1185">Reference proteome</keyword>
<accession>C7ZHJ7</accession>
<dbReference type="VEuPathDB" id="FungiDB:NECHADRAFT_81268"/>
<dbReference type="OrthoDB" id="4878259at2759"/>
<dbReference type="GO" id="GO:0046281">
    <property type="term" value="P:cinnamic acid catabolic process"/>
    <property type="evidence" value="ECO:0007669"/>
    <property type="project" value="TreeGrafter"/>
</dbReference>
<evidence type="ECO:0000313" key="3">
    <source>
        <dbReference type="EMBL" id="EEU36480.1"/>
    </source>
</evidence>
<gene>
    <name evidence="3" type="ORF">NECHADRAFT_81268</name>
</gene>
<dbReference type="eggNOG" id="ENOG502SJE5">
    <property type="taxonomic scope" value="Eukaryota"/>
</dbReference>
<dbReference type="GO" id="GO:0016831">
    <property type="term" value="F:carboxy-lyase activity"/>
    <property type="evidence" value="ECO:0007669"/>
    <property type="project" value="InterPro"/>
</dbReference>
<dbReference type="PANTHER" id="PTHR30108">
    <property type="entry name" value="3-OCTAPRENYL-4-HYDROXYBENZOATE CARBOXY-LYASE-RELATED"/>
    <property type="match status" value="1"/>
</dbReference>
<sequence>MPLPEGVNEMGFTGALTESAVEVTQCEMNDILVPTEVKIVFKGVASNTETASEGLMAEYHGHIFGESRQCPIFEVKTITYRNDPIIPICITERTPEKIETDEDSCKRLNSLQSAKTQFCNKVGHVAFASKPGFYIPTIYLMGDDIDPTNLKDVIWAAATRCQQRANNFVFGECHASF</sequence>
<dbReference type="AlphaFoldDB" id="C7ZHJ7"/>
<dbReference type="SUPFAM" id="SSF143968">
    <property type="entry name" value="UbiD C-terminal domain-like"/>
    <property type="match status" value="1"/>
</dbReference>
<feature type="domain" description="3-octaprenyl-4-hydroxybenzoate carboxy-lyase-like C-terminal" evidence="2">
    <location>
        <begin position="116"/>
        <end position="173"/>
    </location>
</feature>
<dbReference type="KEGG" id="nhe:NECHADRAFT_81268"/>
<dbReference type="InterPro" id="IPR049381">
    <property type="entry name" value="UbiD-like_C"/>
</dbReference>
<dbReference type="InterPro" id="IPR048304">
    <property type="entry name" value="UbiD_Rift_dom"/>
</dbReference>
<name>C7ZHJ7_FUSV7</name>
<evidence type="ECO:0000313" key="4">
    <source>
        <dbReference type="Proteomes" id="UP000005206"/>
    </source>
</evidence>
<evidence type="ECO:0000259" key="1">
    <source>
        <dbReference type="Pfam" id="PF01977"/>
    </source>
</evidence>
<dbReference type="Gene3D" id="3.40.1670.10">
    <property type="entry name" value="UbiD C-terminal domain-like"/>
    <property type="match status" value="1"/>
</dbReference>
<dbReference type="GO" id="GO:0005737">
    <property type="term" value="C:cytoplasm"/>
    <property type="evidence" value="ECO:0007669"/>
    <property type="project" value="TreeGrafter"/>
</dbReference>
<dbReference type="HOGENOM" id="CLU_1518283_0_0_1"/>